<feature type="domain" description="Citrate transporter-like" evidence="9">
    <location>
        <begin position="16"/>
        <end position="330"/>
    </location>
</feature>
<feature type="transmembrane region" description="Helical" evidence="8">
    <location>
        <begin position="134"/>
        <end position="152"/>
    </location>
</feature>
<dbReference type="CDD" id="cd01117">
    <property type="entry name" value="YbiR_permease"/>
    <property type="match status" value="1"/>
</dbReference>
<evidence type="ECO:0000256" key="3">
    <source>
        <dbReference type="ARBA" id="ARBA00022448"/>
    </source>
</evidence>
<evidence type="ECO:0000259" key="9">
    <source>
        <dbReference type="Pfam" id="PF03600"/>
    </source>
</evidence>
<evidence type="ECO:0000256" key="4">
    <source>
        <dbReference type="ARBA" id="ARBA00022475"/>
    </source>
</evidence>
<organism evidence="10">
    <name type="scientific">Solibacter usitatus (strain Ellin6076)</name>
    <dbReference type="NCBI Taxonomy" id="234267"/>
    <lineage>
        <taxon>Bacteria</taxon>
        <taxon>Pseudomonadati</taxon>
        <taxon>Acidobacteriota</taxon>
        <taxon>Terriglobia</taxon>
        <taxon>Bryobacterales</taxon>
        <taxon>Solibacteraceae</taxon>
        <taxon>Candidatus Solibacter</taxon>
    </lineage>
</organism>
<keyword evidence="5 8" id="KW-0812">Transmembrane</keyword>
<dbReference type="GO" id="GO:0015105">
    <property type="term" value="F:arsenite transmembrane transporter activity"/>
    <property type="evidence" value="ECO:0007669"/>
    <property type="project" value="InterPro"/>
</dbReference>
<protein>
    <submittedName>
        <fullName evidence="10">Citrate transporter</fullName>
    </submittedName>
</protein>
<evidence type="ECO:0000313" key="10">
    <source>
        <dbReference type="EMBL" id="ABJ85302.1"/>
    </source>
</evidence>
<dbReference type="Pfam" id="PF03600">
    <property type="entry name" value="CitMHS"/>
    <property type="match status" value="1"/>
</dbReference>
<dbReference type="PANTHER" id="PTHR43302">
    <property type="entry name" value="TRANSPORTER ARSB-RELATED"/>
    <property type="match status" value="1"/>
</dbReference>
<gene>
    <name evidence="10" type="ordered locus">Acid_4340</name>
</gene>
<feature type="transmembrane region" description="Helical" evidence="8">
    <location>
        <begin position="172"/>
        <end position="195"/>
    </location>
</feature>
<dbReference type="AlphaFoldDB" id="Q01YG3"/>
<dbReference type="FunCoup" id="Q01YG3">
    <property type="interactions" value="43"/>
</dbReference>
<dbReference type="STRING" id="234267.Acid_4340"/>
<dbReference type="PANTHER" id="PTHR43302:SF5">
    <property type="entry name" value="TRANSPORTER ARSB-RELATED"/>
    <property type="match status" value="1"/>
</dbReference>
<dbReference type="HOGENOM" id="CLU_011920_3_0_0"/>
<evidence type="ECO:0000256" key="1">
    <source>
        <dbReference type="ARBA" id="ARBA00004651"/>
    </source>
</evidence>
<feature type="transmembrane region" description="Helical" evidence="8">
    <location>
        <begin position="304"/>
        <end position="327"/>
    </location>
</feature>
<dbReference type="PRINTS" id="PR00758">
    <property type="entry name" value="ARSENICPUMP"/>
</dbReference>
<evidence type="ECO:0000256" key="6">
    <source>
        <dbReference type="ARBA" id="ARBA00022989"/>
    </source>
</evidence>
<feature type="transmembrane region" description="Helical" evidence="8">
    <location>
        <begin position="339"/>
        <end position="360"/>
    </location>
</feature>
<evidence type="ECO:0000256" key="5">
    <source>
        <dbReference type="ARBA" id="ARBA00022692"/>
    </source>
</evidence>
<comment type="subcellular location">
    <subcellularLocation>
        <location evidence="1">Cell membrane</location>
        <topology evidence="1">Multi-pass membrane protein</topology>
    </subcellularLocation>
</comment>
<keyword evidence="6 8" id="KW-1133">Transmembrane helix</keyword>
<comment type="similarity">
    <text evidence="2">Belongs to the CitM (TC 2.A.11) transporter family.</text>
</comment>
<dbReference type="InterPro" id="IPR000802">
    <property type="entry name" value="Arsenical_pump_ArsB"/>
</dbReference>
<evidence type="ECO:0000256" key="8">
    <source>
        <dbReference type="SAM" id="Phobius"/>
    </source>
</evidence>
<feature type="transmembrane region" description="Helical" evidence="8">
    <location>
        <begin position="265"/>
        <end position="283"/>
    </location>
</feature>
<reference evidence="10" key="1">
    <citation type="submission" date="2006-10" db="EMBL/GenBank/DDBJ databases">
        <title>Complete sequence of Solibacter usitatus Ellin6076.</title>
        <authorList>
            <consortium name="US DOE Joint Genome Institute"/>
            <person name="Copeland A."/>
            <person name="Lucas S."/>
            <person name="Lapidus A."/>
            <person name="Barry K."/>
            <person name="Detter J.C."/>
            <person name="Glavina del Rio T."/>
            <person name="Hammon N."/>
            <person name="Israni S."/>
            <person name="Dalin E."/>
            <person name="Tice H."/>
            <person name="Pitluck S."/>
            <person name="Thompson L.S."/>
            <person name="Brettin T."/>
            <person name="Bruce D."/>
            <person name="Han C."/>
            <person name="Tapia R."/>
            <person name="Gilna P."/>
            <person name="Schmutz J."/>
            <person name="Larimer F."/>
            <person name="Land M."/>
            <person name="Hauser L."/>
            <person name="Kyrpides N."/>
            <person name="Mikhailova N."/>
            <person name="Janssen P.H."/>
            <person name="Kuske C.R."/>
            <person name="Richardson P."/>
        </authorList>
    </citation>
    <scope>NUCLEOTIDE SEQUENCE</scope>
    <source>
        <strain evidence="10">Ellin6076</strain>
    </source>
</reference>
<dbReference type="eggNOG" id="COG1055">
    <property type="taxonomic scope" value="Bacteria"/>
</dbReference>
<dbReference type="GO" id="GO:0005886">
    <property type="term" value="C:plasma membrane"/>
    <property type="evidence" value="ECO:0007669"/>
    <property type="project" value="UniProtKB-SubCell"/>
</dbReference>
<dbReference type="InParanoid" id="Q01YG3"/>
<evidence type="ECO:0000256" key="7">
    <source>
        <dbReference type="ARBA" id="ARBA00023136"/>
    </source>
</evidence>
<feature type="transmembrane region" description="Helical" evidence="8">
    <location>
        <begin position="97"/>
        <end position="122"/>
    </location>
</feature>
<dbReference type="InterPro" id="IPR004680">
    <property type="entry name" value="Cit_transptr-like_dom"/>
</dbReference>
<sequence>MLAAVLIFAGTYLVLAIGRLPGLRLDRTGAAIVGASLMLAFNVLTVEEAYAAINYDTIILLFGMMIVVANLRLSGFFALVSAWVVEHAHAPLVLLSGIVLVAGVFSAFFVNDTMCLVLTPLVLDITRRLGRRPVPYLLAVAMASNIGSVATITGNPQNMMIGSFSQIPYRTFAAALAPVAAAGLAMTIAVIALLYRAEFRGASRLVVEHPTVRVNRVLLGKSLAVSAAMIVLFFGGWPVPKVAVVAGALLLITRRIKPERVYREIDWSLLVMFIGLFIVIAGIEKTPLPGDLFAAAGRFHLERVWPMSIFAALLSNLFSNVPAVLVFKTFVPHLADPVRAWLTLAMSSTLAGNLTLLGSVANLIVAQRARGQAEITFREHARTGIPLTIVTIAAGVWMLS</sequence>
<accession>Q01YG3</accession>
<dbReference type="KEGG" id="sus:Acid_4340"/>
<keyword evidence="7 8" id="KW-0472">Membrane</keyword>
<evidence type="ECO:0000256" key="2">
    <source>
        <dbReference type="ARBA" id="ARBA00009843"/>
    </source>
</evidence>
<feature type="transmembrane region" description="Helical" evidence="8">
    <location>
        <begin position="58"/>
        <end position="85"/>
    </location>
</feature>
<proteinExistence type="inferred from homology"/>
<dbReference type="OrthoDB" id="9765532at2"/>
<feature type="transmembrane region" description="Helical" evidence="8">
    <location>
        <begin position="28"/>
        <end position="46"/>
    </location>
</feature>
<name>Q01YG3_SOLUE</name>
<keyword evidence="3" id="KW-0813">Transport</keyword>
<dbReference type="EMBL" id="CP000473">
    <property type="protein sequence ID" value="ABJ85302.1"/>
    <property type="molecule type" value="Genomic_DNA"/>
</dbReference>
<feature type="transmembrane region" description="Helical" evidence="8">
    <location>
        <begin position="223"/>
        <end position="253"/>
    </location>
</feature>
<keyword evidence="4" id="KW-1003">Cell membrane</keyword>